<reference evidence="2" key="2">
    <citation type="submission" date="2014-03" db="EMBL/GenBank/DDBJ databases">
        <title>The whipworm genome and dual-species transcriptomics of an intimate host-pathogen interaction.</title>
        <authorList>
            <person name="Foth B.J."/>
            <person name="Tsai I.J."/>
            <person name="Reid A.J."/>
            <person name="Bancroft A.J."/>
            <person name="Nichol S."/>
            <person name="Tracey A."/>
            <person name="Holroyd N."/>
            <person name="Cotton J.A."/>
            <person name="Stanley E.J."/>
            <person name="Zarowiecki M."/>
            <person name="Liu J.Z."/>
            <person name="Huckvale T."/>
            <person name="Cooper P.J."/>
            <person name="Grencis R.K."/>
            <person name="Berriman M."/>
        </authorList>
    </citation>
    <scope>NUCLEOTIDE SEQUENCE [LARGE SCALE GENOMIC DNA]</scope>
</reference>
<protein>
    <recommendedName>
        <fullName evidence="4">Spaetzle domain-containing protein</fullName>
    </recommendedName>
</protein>
<feature type="region of interest" description="Disordered" evidence="1">
    <location>
        <begin position="59"/>
        <end position="84"/>
    </location>
</feature>
<dbReference type="OrthoDB" id="869189at2759"/>
<dbReference type="Proteomes" id="UP000030665">
    <property type="component" value="Unassembled WGS sequence"/>
</dbReference>
<dbReference type="STRING" id="36087.A0A077YWJ0"/>
<evidence type="ECO:0000313" key="3">
    <source>
        <dbReference type="Proteomes" id="UP000030665"/>
    </source>
</evidence>
<dbReference type="EMBL" id="HG805815">
    <property type="protein sequence ID" value="CDW52094.1"/>
    <property type="molecule type" value="Genomic_DNA"/>
</dbReference>
<evidence type="ECO:0000256" key="1">
    <source>
        <dbReference type="SAM" id="MobiDB-lite"/>
    </source>
</evidence>
<name>A0A077YWJ0_TRITR</name>
<evidence type="ECO:0000313" key="2">
    <source>
        <dbReference type="EMBL" id="CDW52094.1"/>
    </source>
</evidence>
<accession>A0A077YWJ0</accession>
<sequence length="337" mass="39539">MEYRTRLLVYFVLTNLDFFPYSCISWLSDAQKYPEHRPAGLNYHWRAVELMPVVETTDGYKKDAEQRSTQKEEEKSEQERWIGKRNATAKYPDDDFSYQRHHHDERYFRKQTSDTANSVTELLLNFRDPITNYPIVPDFSLNSYGNEAKVACSTKRCLGCMQKLFDKLKDAQSIHDKTHREMRFLSRELHLDRIDYRSYCKHFDAKASDFFDCKPSFLSEEDVRKVNSHLRGDMLTCPVHNGKKMPKPTYGNLHDVDQNRKWLRISYSMDRPSGKTVQGYGTCRPRYRHISVWYSNRTTDMQNAVVYVPVACECQVPYSSILRNLIVGTANSVSVLT</sequence>
<organism evidence="2 3">
    <name type="scientific">Trichuris trichiura</name>
    <name type="common">Whipworm</name>
    <name type="synonym">Trichocephalus trichiurus</name>
    <dbReference type="NCBI Taxonomy" id="36087"/>
    <lineage>
        <taxon>Eukaryota</taxon>
        <taxon>Metazoa</taxon>
        <taxon>Ecdysozoa</taxon>
        <taxon>Nematoda</taxon>
        <taxon>Enoplea</taxon>
        <taxon>Dorylaimia</taxon>
        <taxon>Trichinellida</taxon>
        <taxon>Trichuridae</taxon>
        <taxon>Trichuris</taxon>
    </lineage>
</organism>
<feature type="compositionally biased region" description="Basic and acidic residues" evidence="1">
    <location>
        <begin position="59"/>
        <end position="82"/>
    </location>
</feature>
<proteinExistence type="predicted"/>
<evidence type="ECO:0008006" key="4">
    <source>
        <dbReference type="Google" id="ProtNLM"/>
    </source>
</evidence>
<dbReference type="AlphaFoldDB" id="A0A077YWJ0"/>
<gene>
    <name evidence="2" type="ORF">TTRE_0000035301</name>
</gene>
<reference evidence="2" key="1">
    <citation type="submission" date="2014-01" db="EMBL/GenBank/DDBJ databases">
        <authorList>
            <person name="Aslett M."/>
        </authorList>
    </citation>
    <scope>NUCLEOTIDE SEQUENCE</scope>
</reference>
<keyword evidence="3" id="KW-1185">Reference proteome</keyword>